<dbReference type="Gene3D" id="2.60.120.1440">
    <property type="match status" value="1"/>
</dbReference>
<dbReference type="EMBL" id="UGUS01000002">
    <property type="protein sequence ID" value="SUD35006.1"/>
    <property type="molecule type" value="Genomic_DNA"/>
</dbReference>
<organism evidence="3 4">
    <name type="scientific">Pseudomonas fluorescens</name>
    <dbReference type="NCBI Taxonomy" id="294"/>
    <lineage>
        <taxon>Bacteria</taxon>
        <taxon>Pseudomonadati</taxon>
        <taxon>Pseudomonadota</taxon>
        <taxon>Gammaproteobacteria</taxon>
        <taxon>Pseudomonadales</taxon>
        <taxon>Pseudomonadaceae</taxon>
        <taxon>Pseudomonas</taxon>
    </lineage>
</organism>
<dbReference type="PANTHER" id="PTHR30273:SF2">
    <property type="entry name" value="PROTEIN FECR"/>
    <property type="match status" value="1"/>
</dbReference>
<evidence type="ECO:0000313" key="4">
    <source>
        <dbReference type="Proteomes" id="UP000255125"/>
    </source>
</evidence>
<dbReference type="InterPro" id="IPR032623">
    <property type="entry name" value="FecR_N"/>
</dbReference>
<name>A0A379ILI6_PSEFL</name>
<dbReference type="Gene3D" id="3.55.50.30">
    <property type="match status" value="1"/>
</dbReference>
<sequence length="326" mass="36053">MNASPHTIDPVERKAADWVMRHRQGQLSARELEAFQRWLAADPLHAAAVERANRAWQATAQLKQRPGYVKPQRPPRSAWLRMPVVGGSAVAALALGCWMLLAPPFWVQALNSDYHTGFGEVRQITLADGSQVQLGSHSLLSLAYDDQTRRVRLSQGEAIFTPAPMNETERRPFTVQAPGADITARGTRYLVGVGKDREGWVGVLQHRVEVNLTQHGRDEAAGSALLEQGNSLHFSPRTGLVPLNTSPEELASWQEGRLVFQRESLADAAARINRYRPGLVLVKGEALRNARVSAVMRLDNLDDALKHLVAQVHGRMIDLPGLTLIY</sequence>
<reference evidence="3 4" key="1">
    <citation type="submission" date="2018-06" db="EMBL/GenBank/DDBJ databases">
        <authorList>
            <consortium name="Pathogen Informatics"/>
            <person name="Doyle S."/>
        </authorList>
    </citation>
    <scope>NUCLEOTIDE SEQUENCE [LARGE SCALE GENOMIC DNA]</scope>
    <source>
        <strain evidence="3 4">NCTC10392</strain>
    </source>
</reference>
<dbReference type="GO" id="GO:0016989">
    <property type="term" value="F:sigma factor antagonist activity"/>
    <property type="evidence" value="ECO:0007669"/>
    <property type="project" value="TreeGrafter"/>
</dbReference>
<accession>A0A379ILI6</accession>
<dbReference type="AlphaFoldDB" id="A0A379ILI6"/>
<dbReference type="RefSeq" id="WP_235205528.1">
    <property type="nucleotide sequence ID" value="NZ_CP008896.1"/>
</dbReference>
<gene>
    <name evidence="3" type="ORF">NCTC10392_05706</name>
</gene>
<feature type="domain" description="FecR N-terminal" evidence="2">
    <location>
        <begin position="14"/>
        <end position="54"/>
    </location>
</feature>
<evidence type="ECO:0000313" key="3">
    <source>
        <dbReference type="EMBL" id="SUD35006.1"/>
    </source>
</evidence>
<dbReference type="PANTHER" id="PTHR30273">
    <property type="entry name" value="PERIPLASMIC SIGNAL SENSOR AND SIGMA FACTOR ACTIVATOR FECR-RELATED"/>
    <property type="match status" value="1"/>
</dbReference>
<dbReference type="InterPro" id="IPR006860">
    <property type="entry name" value="FecR"/>
</dbReference>
<dbReference type="PIRSF" id="PIRSF018266">
    <property type="entry name" value="FecR"/>
    <property type="match status" value="1"/>
</dbReference>
<evidence type="ECO:0000259" key="1">
    <source>
        <dbReference type="Pfam" id="PF04773"/>
    </source>
</evidence>
<dbReference type="Pfam" id="PF16220">
    <property type="entry name" value="DUF4880"/>
    <property type="match status" value="1"/>
</dbReference>
<dbReference type="Proteomes" id="UP000255125">
    <property type="component" value="Unassembled WGS sequence"/>
</dbReference>
<proteinExistence type="predicted"/>
<dbReference type="InterPro" id="IPR012373">
    <property type="entry name" value="Ferrdict_sens_TM"/>
</dbReference>
<feature type="domain" description="FecR protein" evidence="1">
    <location>
        <begin position="113"/>
        <end position="205"/>
    </location>
</feature>
<dbReference type="Pfam" id="PF04773">
    <property type="entry name" value="FecR"/>
    <property type="match status" value="1"/>
</dbReference>
<evidence type="ECO:0000259" key="2">
    <source>
        <dbReference type="Pfam" id="PF16220"/>
    </source>
</evidence>
<protein>
    <submittedName>
        <fullName evidence="3">Anti-FecI sigma factor FecR</fullName>
    </submittedName>
</protein>